<evidence type="ECO:0000313" key="2">
    <source>
        <dbReference type="Proteomes" id="UP001432251"/>
    </source>
</evidence>
<organism evidence="1 2">
    <name type="scientific">Streptomyces citrinus</name>
    <dbReference type="NCBI Taxonomy" id="3118173"/>
    <lineage>
        <taxon>Bacteria</taxon>
        <taxon>Bacillati</taxon>
        <taxon>Actinomycetota</taxon>
        <taxon>Actinomycetes</taxon>
        <taxon>Kitasatosporales</taxon>
        <taxon>Streptomycetaceae</taxon>
        <taxon>Streptomyces</taxon>
    </lineage>
</organism>
<proteinExistence type="predicted"/>
<evidence type="ECO:0000313" key="1">
    <source>
        <dbReference type="EMBL" id="WWQ68174.1"/>
    </source>
</evidence>
<keyword evidence="2" id="KW-1185">Reference proteome</keyword>
<reference evidence="1" key="1">
    <citation type="journal article" date="2025" name="Int. J. Syst. Evol. Microbiol.">
        <title>Streptomyces citrinus sp. nov., with yellow diffusible pigment.</title>
        <authorList>
            <person name="He Y."/>
            <person name="Yang E."/>
            <person name="Xu J."/>
            <person name="Sun Y."/>
            <person name="Sun L."/>
        </authorList>
    </citation>
    <scope>NUCLEOTIDE SEQUENCE</scope>
    <source>
        <strain evidence="1">Q6</strain>
    </source>
</reference>
<dbReference type="EMBL" id="CP146022">
    <property type="protein sequence ID" value="WWQ68174.1"/>
    <property type="molecule type" value="Genomic_DNA"/>
</dbReference>
<sequence length="220" mass="23290">MRSLERHRDAGAYALGVLDTADRFRFEDHLVECVACAAYVGEVRPTTRLLGVYARATPPHVDMFARPAPALVDRTVDRLAVLHRAKRRRMWGTGVAVAALLALAGQGSAMLADGGSGDPPDLTLRARDTRSEVAATLTADERAWGTEVGLDVRDPGGPRVCELVAVGRDGTEQAVATWAVSGGDGGRVSIDGGAADRPGEIARFEVRAVGGDRLLTLPVR</sequence>
<protein>
    <submittedName>
        <fullName evidence="1">Zf-HC2 domain-containing protein</fullName>
    </submittedName>
</protein>
<name>A0ACD5ALU8_9ACTN</name>
<dbReference type="Proteomes" id="UP001432251">
    <property type="component" value="Chromosome"/>
</dbReference>
<gene>
    <name evidence="1" type="ORF">V2W30_35825</name>
</gene>
<accession>A0ACD5ALU8</accession>